<protein>
    <submittedName>
        <fullName evidence="2">Uncharacterized protein</fullName>
    </submittedName>
</protein>
<reference evidence="3" key="1">
    <citation type="journal article" date="2014" name="Genome Announc.">
        <title>Draft genome sequence of the plant-pathogenic soil fungus Rhizoctonia solani anastomosis group 3 strain Rhs1AP.</title>
        <authorList>
            <person name="Cubeta M.A."/>
            <person name="Thomas E."/>
            <person name="Dean R.A."/>
            <person name="Jabaji S."/>
            <person name="Neate S.M."/>
            <person name="Tavantzis S."/>
            <person name="Toda T."/>
            <person name="Vilgalys R."/>
            <person name="Bharathan N."/>
            <person name="Fedorova-Abrams N."/>
            <person name="Pakala S.B."/>
            <person name="Pakala S.M."/>
            <person name="Zafar N."/>
            <person name="Joardar V."/>
            <person name="Losada L."/>
            <person name="Nierman W.C."/>
        </authorList>
    </citation>
    <scope>NUCLEOTIDE SEQUENCE [LARGE SCALE GENOMIC DNA]</scope>
    <source>
        <strain evidence="3">AG-3</strain>
    </source>
</reference>
<evidence type="ECO:0000256" key="1">
    <source>
        <dbReference type="SAM" id="MobiDB-lite"/>
    </source>
</evidence>
<feature type="compositionally biased region" description="Basic residues" evidence="1">
    <location>
        <begin position="71"/>
        <end position="90"/>
    </location>
</feature>
<sequence>MPPRSTRDRPARGPRKRYTPDDFEEPPSKKKKTQDDDYEFAELSAPEDHIMDSDVVRETSPLPGPSSVSKPRAKRTKQLARSATRPKKSKSLAPINRETLRILMDHSAHRRSQTPVSAADTSADATTTADTTLASKDSDIIDLTFSD</sequence>
<feature type="compositionally biased region" description="Basic and acidic residues" evidence="1">
    <location>
        <begin position="98"/>
        <end position="107"/>
    </location>
</feature>
<organism evidence="2 3">
    <name type="scientific">Rhizoctonia solani AG-3 Rhs1AP</name>
    <dbReference type="NCBI Taxonomy" id="1086054"/>
    <lineage>
        <taxon>Eukaryota</taxon>
        <taxon>Fungi</taxon>
        <taxon>Dikarya</taxon>
        <taxon>Basidiomycota</taxon>
        <taxon>Agaricomycotina</taxon>
        <taxon>Agaricomycetes</taxon>
        <taxon>Cantharellales</taxon>
        <taxon>Ceratobasidiaceae</taxon>
        <taxon>Rhizoctonia</taxon>
    </lineage>
</organism>
<feature type="compositionally biased region" description="Basic and acidic residues" evidence="1">
    <location>
        <begin position="1"/>
        <end position="11"/>
    </location>
</feature>
<dbReference type="AlphaFoldDB" id="A0A0A1UIE2"/>
<evidence type="ECO:0000313" key="3">
    <source>
        <dbReference type="Proteomes" id="UP000030108"/>
    </source>
</evidence>
<feature type="non-terminal residue" evidence="2">
    <location>
        <position position="147"/>
    </location>
</feature>
<gene>
    <name evidence="2" type="ORF">RSOL_280490</name>
</gene>
<feature type="compositionally biased region" description="Basic and acidic residues" evidence="1">
    <location>
        <begin position="46"/>
        <end position="57"/>
    </location>
</feature>
<feature type="compositionally biased region" description="Low complexity" evidence="1">
    <location>
        <begin position="117"/>
        <end position="133"/>
    </location>
</feature>
<comment type="caution">
    <text evidence="2">The sequence shown here is derived from an EMBL/GenBank/DDBJ whole genome shotgun (WGS) entry which is preliminary data.</text>
</comment>
<accession>A0A0A1UIE2</accession>
<dbReference type="Proteomes" id="UP000030108">
    <property type="component" value="Unassembled WGS sequence"/>
</dbReference>
<feature type="region of interest" description="Disordered" evidence="1">
    <location>
        <begin position="1"/>
        <end position="133"/>
    </location>
</feature>
<dbReference type="EMBL" id="JATN01000321">
    <property type="protein sequence ID" value="EUC58824.1"/>
    <property type="molecule type" value="Genomic_DNA"/>
</dbReference>
<name>A0A0A1UIE2_9AGAM</name>
<evidence type="ECO:0000313" key="2">
    <source>
        <dbReference type="EMBL" id="EUC58824.1"/>
    </source>
</evidence>
<proteinExistence type="predicted"/>